<evidence type="ECO:0000256" key="1">
    <source>
        <dbReference type="SAM" id="SignalP"/>
    </source>
</evidence>
<feature type="chain" id="PRO_5035479024" description="Secreted protein" evidence="1">
    <location>
        <begin position="20"/>
        <end position="75"/>
    </location>
</feature>
<dbReference type="Proteomes" id="UP000813385">
    <property type="component" value="Unassembled WGS sequence"/>
</dbReference>
<organism evidence="2 3">
    <name type="scientific">Plectosphaerella cucumerina</name>
    <dbReference type="NCBI Taxonomy" id="40658"/>
    <lineage>
        <taxon>Eukaryota</taxon>
        <taxon>Fungi</taxon>
        <taxon>Dikarya</taxon>
        <taxon>Ascomycota</taxon>
        <taxon>Pezizomycotina</taxon>
        <taxon>Sordariomycetes</taxon>
        <taxon>Hypocreomycetidae</taxon>
        <taxon>Glomerellales</taxon>
        <taxon>Plectosphaerellaceae</taxon>
        <taxon>Plectosphaerella</taxon>
    </lineage>
</organism>
<keyword evidence="1" id="KW-0732">Signal</keyword>
<evidence type="ECO:0000313" key="3">
    <source>
        <dbReference type="Proteomes" id="UP000813385"/>
    </source>
</evidence>
<comment type="caution">
    <text evidence="2">The sequence shown here is derived from an EMBL/GenBank/DDBJ whole genome shotgun (WGS) entry which is preliminary data.</text>
</comment>
<protein>
    <recommendedName>
        <fullName evidence="4">Secreted protein</fullName>
    </recommendedName>
</protein>
<sequence length="75" mass="8382">MTGSCCTLLGGCCWQLADAQHCYMEAHTNQHSAPMVPTVMFIRFVHLELDARGCVGRTAPVRLQVPYRVDQSRCL</sequence>
<gene>
    <name evidence="2" type="ORF">B0T11DRAFT_270047</name>
</gene>
<name>A0A8K0TN29_9PEZI</name>
<evidence type="ECO:0000313" key="2">
    <source>
        <dbReference type="EMBL" id="KAH7375293.1"/>
    </source>
</evidence>
<dbReference type="AlphaFoldDB" id="A0A8K0TN29"/>
<evidence type="ECO:0008006" key="4">
    <source>
        <dbReference type="Google" id="ProtNLM"/>
    </source>
</evidence>
<dbReference type="EMBL" id="JAGPXD010000001">
    <property type="protein sequence ID" value="KAH7375293.1"/>
    <property type="molecule type" value="Genomic_DNA"/>
</dbReference>
<feature type="signal peptide" evidence="1">
    <location>
        <begin position="1"/>
        <end position="19"/>
    </location>
</feature>
<reference evidence="2" key="1">
    <citation type="journal article" date="2021" name="Nat. Commun.">
        <title>Genetic determinants of endophytism in the Arabidopsis root mycobiome.</title>
        <authorList>
            <person name="Mesny F."/>
            <person name="Miyauchi S."/>
            <person name="Thiergart T."/>
            <person name="Pickel B."/>
            <person name="Atanasova L."/>
            <person name="Karlsson M."/>
            <person name="Huettel B."/>
            <person name="Barry K.W."/>
            <person name="Haridas S."/>
            <person name="Chen C."/>
            <person name="Bauer D."/>
            <person name="Andreopoulos W."/>
            <person name="Pangilinan J."/>
            <person name="LaButti K."/>
            <person name="Riley R."/>
            <person name="Lipzen A."/>
            <person name="Clum A."/>
            <person name="Drula E."/>
            <person name="Henrissat B."/>
            <person name="Kohler A."/>
            <person name="Grigoriev I.V."/>
            <person name="Martin F.M."/>
            <person name="Hacquard S."/>
        </authorList>
    </citation>
    <scope>NUCLEOTIDE SEQUENCE</scope>
    <source>
        <strain evidence="2">MPI-CAGE-AT-0016</strain>
    </source>
</reference>
<keyword evidence="3" id="KW-1185">Reference proteome</keyword>
<accession>A0A8K0TN29</accession>
<proteinExistence type="predicted"/>